<keyword evidence="10 13" id="KW-0863">Zinc-finger</keyword>
<dbReference type="PROSITE" id="PS51873">
    <property type="entry name" value="TRIAD"/>
    <property type="match status" value="1"/>
</dbReference>
<dbReference type="InterPro" id="IPR017907">
    <property type="entry name" value="Znf_RING_CS"/>
</dbReference>
<dbReference type="Gene3D" id="3.30.40.10">
    <property type="entry name" value="Zinc/RING finger domain, C3HC4 (zinc finger)"/>
    <property type="match status" value="1"/>
</dbReference>
<proteinExistence type="inferred from homology"/>
<keyword evidence="9" id="KW-0677">Repeat</keyword>
<keyword evidence="17" id="KW-1185">Reference proteome</keyword>
<dbReference type="GO" id="GO:0061630">
    <property type="term" value="F:ubiquitin protein ligase activity"/>
    <property type="evidence" value="ECO:0007669"/>
    <property type="project" value="UniProtKB-EC"/>
</dbReference>
<accession>A0A7N2LM99</accession>
<evidence type="ECO:0000256" key="3">
    <source>
        <dbReference type="ARBA" id="ARBA00003976"/>
    </source>
</evidence>
<dbReference type="KEGG" id="qlo:115989046"/>
<evidence type="ECO:0000259" key="14">
    <source>
        <dbReference type="PROSITE" id="PS50089"/>
    </source>
</evidence>
<dbReference type="InterPro" id="IPR044066">
    <property type="entry name" value="TRIAD_supradom"/>
</dbReference>
<protein>
    <recommendedName>
        <fullName evidence="6">RBR-type E3 ubiquitin transferase</fullName>
        <ecNumber evidence="6">2.3.2.31</ecNumber>
    </recommendedName>
</protein>
<keyword evidence="8" id="KW-0479">Metal-binding</keyword>
<dbReference type="CDD" id="cd22584">
    <property type="entry name" value="Rcat_RBR_unk"/>
    <property type="match status" value="1"/>
</dbReference>
<evidence type="ECO:0000313" key="16">
    <source>
        <dbReference type="EnsemblPlants" id="QL05p001483:mrna"/>
    </source>
</evidence>
<comment type="similarity">
    <text evidence="5">Belongs to the RBR family. Ariadne subfamily.</text>
</comment>
<sequence length="296" mass="33380">MAAGTSSSNNHLLVDDFYFSALHDDEELLPISDEKYAQELQLQEALMSSVISSRINRESPTLLVEEGCSSSMKNHKGKGKETGQSSQSFSQTLCMICMDGKLTGEMFTNNSCTHSFCAGCISQYVATKLQDNISSVKCPDPKCRGLLEPQCCRDIIPQEVFDRWGDALCESLILGSQKFYCPYKDCSAMLVDDGGEVVTASECPDCRRLFCAQCRVSWHAGIECREFQNINKDEREREDIMVMELAKKKNWRRCPHCKFYVDKVQGCLHIACRCGFHFCYGCGSEWDEVHQCGLTY</sequence>
<dbReference type="PROSITE" id="PS00518">
    <property type="entry name" value="ZF_RING_1"/>
    <property type="match status" value="1"/>
</dbReference>
<evidence type="ECO:0000256" key="7">
    <source>
        <dbReference type="ARBA" id="ARBA00022679"/>
    </source>
</evidence>
<comment type="function">
    <text evidence="3">Might act as an E3 ubiquitin-protein ligase, or as part of E3 complex, which accepts ubiquitin from specific E2 ubiquitin-conjugating enzymes and then transfers it to substrates.</text>
</comment>
<evidence type="ECO:0000256" key="1">
    <source>
        <dbReference type="ARBA" id="ARBA00001798"/>
    </source>
</evidence>
<feature type="domain" description="RING-type" evidence="14">
    <location>
        <begin position="94"/>
        <end position="142"/>
    </location>
</feature>
<dbReference type="OMA" id="CMVAAEM"/>
<dbReference type="GO" id="GO:0008270">
    <property type="term" value="F:zinc ion binding"/>
    <property type="evidence" value="ECO:0007669"/>
    <property type="project" value="UniProtKB-KW"/>
</dbReference>
<evidence type="ECO:0000256" key="10">
    <source>
        <dbReference type="ARBA" id="ARBA00022771"/>
    </source>
</evidence>
<dbReference type="GeneID" id="115989046"/>
<evidence type="ECO:0000256" key="13">
    <source>
        <dbReference type="PROSITE-ProRule" id="PRU00175"/>
    </source>
</evidence>
<dbReference type="EnsemblPlants" id="QL05p001483:mrna">
    <property type="protein sequence ID" value="QL05p001483:mrna"/>
    <property type="gene ID" value="QL05p001483"/>
</dbReference>
<evidence type="ECO:0000256" key="11">
    <source>
        <dbReference type="ARBA" id="ARBA00022786"/>
    </source>
</evidence>
<organism evidence="16 17">
    <name type="scientific">Quercus lobata</name>
    <name type="common">Valley oak</name>
    <dbReference type="NCBI Taxonomy" id="97700"/>
    <lineage>
        <taxon>Eukaryota</taxon>
        <taxon>Viridiplantae</taxon>
        <taxon>Streptophyta</taxon>
        <taxon>Embryophyta</taxon>
        <taxon>Tracheophyta</taxon>
        <taxon>Spermatophyta</taxon>
        <taxon>Magnoliopsida</taxon>
        <taxon>eudicotyledons</taxon>
        <taxon>Gunneridae</taxon>
        <taxon>Pentapetalae</taxon>
        <taxon>rosids</taxon>
        <taxon>fabids</taxon>
        <taxon>Fagales</taxon>
        <taxon>Fagaceae</taxon>
        <taxon>Quercus</taxon>
    </lineage>
</organism>
<reference evidence="16" key="2">
    <citation type="submission" date="2021-01" db="UniProtKB">
        <authorList>
            <consortium name="EnsemblPlants"/>
        </authorList>
    </citation>
    <scope>IDENTIFICATION</scope>
</reference>
<dbReference type="PANTHER" id="PTHR11685">
    <property type="entry name" value="RBR FAMILY RING FINGER AND IBR DOMAIN-CONTAINING"/>
    <property type="match status" value="1"/>
</dbReference>
<dbReference type="Pfam" id="PF01485">
    <property type="entry name" value="IBR"/>
    <property type="match status" value="2"/>
</dbReference>
<dbReference type="EC" id="2.3.2.31" evidence="6"/>
<reference evidence="16 17" key="1">
    <citation type="journal article" date="2016" name="G3 (Bethesda)">
        <title>First Draft Assembly and Annotation of the Genome of a California Endemic Oak Quercus lobata Nee (Fagaceae).</title>
        <authorList>
            <person name="Sork V.L."/>
            <person name="Fitz-Gibbon S.T."/>
            <person name="Puiu D."/>
            <person name="Crepeau M."/>
            <person name="Gugger P.F."/>
            <person name="Sherman R."/>
            <person name="Stevens K."/>
            <person name="Langley C.H."/>
            <person name="Pellegrini M."/>
            <person name="Salzberg S.L."/>
        </authorList>
    </citation>
    <scope>NUCLEOTIDE SEQUENCE [LARGE SCALE GENOMIC DNA]</scope>
    <source>
        <strain evidence="16 17">cv. SW786</strain>
    </source>
</reference>
<dbReference type="RefSeq" id="XP_030968567.1">
    <property type="nucleotide sequence ID" value="XM_031112707.1"/>
</dbReference>
<feature type="domain" description="RING-type" evidence="15">
    <location>
        <begin position="90"/>
        <end position="296"/>
    </location>
</feature>
<dbReference type="PROSITE" id="PS50089">
    <property type="entry name" value="ZF_RING_2"/>
    <property type="match status" value="1"/>
</dbReference>
<dbReference type="OrthoDB" id="10009520at2759"/>
<dbReference type="GO" id="GO:0016567">
    <property type="term" value="P:protein ubiquitination"/>
    <property type="evidence" value="ECO:0007669"/>
    <property type="project" value="UniProtKB-UniPathway"/>
</dbReference>
<evidence type="ECO:0000256" key="2">
    <source>
        <dbReference type="ARBA" id="ARBA00001947"/>
    </source>
</evidence>
<gene>
    <name evidence="16" type="primary">LOC115989046</name>
</gene>
<dbReference type="InterPro" id="IPR002867">
    <property type="entry name" value="IBR_dom"/>
</dbReference>
<evidence type="ECO:0000256" key="5">
    <source>
        <dbReference type="ARBA" id="ARBA00005884"/>
    </source>
</evidence>
<keyword evidence="7" id="KW-0808">Transferase</keyword>
<name>A0A7N2LM99_QUELO</name>
<dbReference type="FunFam" id="3.30.40.10:FF:000230">
    <property type="entry name" value="RBR-type E3 ubiquitin transferase"/>
    <property type="match status" value="1"/>
</dbReference>
<dbReference type="Gene3D" id="1.20.120.1750">
    <property type="match status" value="1"/>
</dbReference>
<dbReference type="SMART" id="SM00647">
    <property type="entry name" value="IBR"/>
    <property type="match status" value="2"/>
</dbReference>
<comment type="pathway">
    <text evidence="4">Protein modification; protein ubiquitination.</text>
</comment>
<dbReference type="EMBL" id="LRBV02000005">
    <property type="status" value="NOT_ANNOTATED_CDS"/>
    <property type="molecule type" value="Genomic_DNA"/>
</dbReference>
<dbReference type="InterPro" id="IPR013083">
    <property type="entry name" value="Znf_RING/FYVE/PHD"/>
</dbReference>
<dbReference type="SUPFAM" id="SSF57850">
    <property type="entry name" value="RING/U-box"/>
    <property type="match status" value="3"/>
</dbReference>
<keyword evidence="12" id="KW-0862">Zinc</keyword>
<dbReference type="CDD" id="cd22582">
    <property type="entry name" value="BRcat_RBR_unk"/>
    <property type="match status" value="1"/>
</dbReference>
<dbReference type="FunCoup" id="A0A7N2LM99">
    <property type="interactions" value="257"/>
</dbReference>
<dbReference type="AlphaFoldDB" id="A0A7N2LM99"/>
<dbReference type="Gramene" id="QL05p001483:mrna">
    <property type="protein sequence ID" value="QL05p001483:mrna"/>
    <property type="gene ID" value="QL05p001483"/>
</dbReference>
<evidence type="ECO:0000313" key="17">
    <source>
        <dbReference type="Proteomes" id="UP000594261"/>
    </source>
</evidence>
<dbReference type="Proteomes" id="UP000594261">
    <property type="component" value="Chromosome 5"/>
</dbReference>
<evidence type="ECO:0000256" key="8">
    <source>
        <dbReference type="ARBA" id="ARBA00022723"/>
    </source>
</evidence>
<evidence type="ECO:0000256" key="12">
    <source>
        <dbReference type="ARBA" id="ARBA00022833"/>
    </source>
</evidence>
<evidence type="ECO:0000256" key="6">
    <source>
        <dbReference type="ARBA" id="ARBA00012251"/>
    </source>
</evidence>
<keyword evidence="11" id="KW-0833">Ubl conjugation pathway</keyword>
<comment type="catalytic activity">
    <reaction evidence="1">
        <text>[E2 ubiquitin-conjugating enzyme]-S-ubiquitinyl-L-cysteine + [acceptor protein]-L-lysine = [E2 ubiquitin-conjugating enzyme]-L-cysteine + [acceptor protein]-N(6)-ubiquitinyl-L-lysine.</text>
        <dbReference type="EC" id="2.3.2.31"/>
    </reaction>
</comment>
<dbReference type="InterPro" id="IPR001841">
    <property type="entry name" value="Znf_RING"/>
</dbReference>
<comment type="cofactor">
    <cofactor evidence="2">
        <name>Zn(2+)</name>
        <dbReference type="ChEBI" id="CHEBI:29105"/>
    </cofactor>
</comment>
<dbReference type="InterPro" id="IPR031127">
    <property type="entry name" value="E3_UB_ligase_RBR"/>
</dbReference>
<dbReference type="UniPathway" id="UPA00143"/>
<evidence type="ECO:0000256" key="9">
    <source>
        <dbReference type="ARBA" id="ARBA00022737"/>
    </source>
</evidence>
<evidence type="ECO:0000259" key="15">
    <source>
        <dbReference type="PROSITE" id="PS51873"/>
    </source>
</evidence>
<dbReference type="InParanoid" id="A0A7N2LM99"/>
<dbReference type="FunFam" id="1.20.120.1750:FF:000018">
    <property type="entry name" value="RBR-type E3 ubiquitin transferase"/>
    <property type="match status" value="1"/>
</dbReference>
<evidence type="ECO:0000256" key="4">
    <source>
        <dbReference type="ARBA" id="ARBA00004906"/>
    </source>
</evidence>